<feature type="compositionally biased region" description="Basic and acidic residues" evidence="1">
    <location>
        <begin position="49"/>
        <end position="64"/>
    </location>
</feature>
<feature type="transmembrane region" description="Helical" evidence="2">
    <location>
        <begin position="141"/>
        <end position="163"/>
    </location>
</feature>
<reference evidence="3 4" key="1">
    <citation type="submission" date="2024-03" db="EMBL/GenBank/DDBJ databases">
        <title>Aureococcus anophagefferens CCMP1851 and Kratosvirus quantuckense: Draft genome of a second virus-susceptible host strain in the model system.</title>
        <authorList>
            <person name="Chase E."/>
            <person name="Truchon A.R."/>
            <person name="Schepens W."/>
            <person name="Wilhelm S.W."/>
        </authorList>
    </citation>
    <scope>NUCLEOTIDE SEQUENCE [LARGE SCALE GENOMIC DNA]</scope>
    <source>
        <strain evidence="3 4">CCMP1851</strain>
    </source>
</reference>
<evidence type="ECO:0000313" key="3">
    <source>
        <dbReference type="EMBL" id="KAK7248052.1"/>
    </source>
</evidence>
<feature type="transmembrane region" description="Helical" evidence="2">
    <location>
        <begin position="424"/>
        <end position="444"/>
    </location>
</feature>
<keyword evidence="2" id="KW-0812">Transmembrane</keyword>
<keyword evidence="2" id="KW-1133">Transmembrane helix</keyword>
<organism evidence="3 4">
    <name type="scientific">Aureococcus anophagefferens</name>
    <name type="common">Harmful bloom alga</name>
    <dbReference type="NCBI Taxonomy" id="44056"/>
    <lineage>
        <taxon>Eukaryota</taxon>
        <taxon>Sar</taxon>
        <taxon>Stramenopiles</taxon>
        <taxon>Ochrophyta</taxon>
        <taxon>Pelagophyceae</taxon>
        <taxon>Pelagomonadales</taxon>
        <taxon>Pelagomonadaceae</taxon>
        <taxon>Aureococcus</taxon>
    </lineage>
</organism>
<feature type="transmembrane region" description="Helical" evidence="2">
    <location>
        <begin position="456"/>
        <end position="480"/>
    </location>
</feature>
<feature type="compositionally biased region" description="Basic residues" evidence="1">
    <location>
        <begin position="37"/>
        <end position="48"/>
    </location>
</feature>
<sequence>MDGISCCGAPAEQPELQRDLGAFMEEDRDSEDEREARRRRRKEKKLKRKEALLAKREQPPTVDELHDTTTAALAALRERLTLLEESVLDDSEDDDEKAVCLEASAEVSFKPIDKLYEIANDSFYFRVSARIMHEPLRLKSFGYWLLTLLCMYLQILCLTTVWFSTWWQYANSVWYDDESEEVTEAYPAGLSYPQNWRETLKYYNTLYFGVSSVVLVPLVLCSTMLMYSVSVETKQIKASAMILYDFTSRTPTQRSCAARAAVVAKIFMCWTIFLMRVTNVWYYLDIASQLLGDSDGPINLLLNAVALQFILELDGQVLIDIPSENSFCWAKDEARIAAYIGALKDARLRLRRCVKNYHETGRLGTFCAAAVSWLSAVGTAFCIFFIGLKLQSYTNEGRFSTVDDTWPIGEDGAHQTKLTLFYNWSMYAILGLLLLDMHACLLAADADSATAAAKLAHVAGFIVEVMILVSVRVAGIQFVVQELFFYGISADNKYVAPLRFWNDVDPRPNRPEAEDYSYYGADGADAAADYYGA</sequence>
<dbReference type="Proteomes" id="UP001363151">
    <property type="component" value="Unassembled WGS sequence"/>
</dbReference>
<feature type="transmembrane region" description="Helical" evidence="2">
    <location>
        <begin position="262"/>
        <end position="284"/>
    </location>
</feature>
<feature type="transmembrane region" description="Helical" evidence="2">
    <location>
        <begin position="206"/>
        <end position="227"/>
    </location>
</feature>
<feature type="compositionally biased region" description="Acidic residues" evidence="1">
    <location>
        <begin position="24"/>
        <end position="33"/>
    </location>
</feature>
<dbReference type="EMBL" id="JBBJCI010000121">
    <property type="protein sequence ID" value="KAK7248052.1"/>
    <property type="molecule type" value="Genomic_DNA"/>
</dbReference>
<protein>
    <submittedName>
        <fullName evidence="3">Uncharacterized protein</fullName>
    </submittedName>
</protein>
<name>A0ABR1G3Z9_AURAN</name>
<evidence type="ECO:0000313" key="4">
    <source>
        <dbReference type="Proteomes" id="UP001363151"/>
    </source>
</evidence>
<comment type="caution">
    <text evidence="3">The sequence shown here is derived from an EMBL/GenBank/DDBJ whole genome shotgun (WGS) entry which is preliminary data.</text>
</comment>
<feature type="transmembrane region" description="Helical" evidence="2">
    <location>
        <begin position="363"/>
        <end position="388"/>
    </location>
</feature>
<evidence type="ECO:0000256" key="2">
    <source>
        <dbReference type="SAM" id="Phobius"/>
    </source>
</evidence>
<accession>A0ABR1G3Z9</accession>
<feature type="region of interest" description="Disordered" evidence="1">
    <location>
        <begin position="1"/>
        <end position="64"/>
    </location>
</feature>
<proteinExistence type="predicted"/>
<evidence type="ECO:0000256" key="1">
    <source>
        <dbReference type="SAM" id="MobiDB-lite"/>
    </source>
</evidence>
<gene>
    <name evidence="3" type="ORF">SO694_00087125</name>
</gene>
<keyword evidence="4" id="KW-1185">Reference proteome</keyword>
<keyword evidence="2" id="KW-0472">Membrane</keyword>